<dbReference type="Pfam" id="PF13516">
    <property type="entry name" value="LRR_6"/>
    <property type="match status" value="2"/>
</dbReference>
<dbReference type="InterPro" id="IPR001611">
    <property type="entry name" value="Leu-rich_rpt"/>
</dbReference>
<sequence>MLPSVKERKKNANKFHLCYEEVCKVQNVMPLPAVMAHRKKSVLCLSGDRLAYREWGPILHALSQDRSLQFIGVRSKGAAKIAVEPRAGTVERVPSLQTRRVLLPLMKAIQTCMNHTEALTSVELEALPLGSDLLCNFIQGIKSCRPLQNVSLHRSPIRDEGCRLICRAIKGLTNIKCVDLSGCGITARGAMAVAEMLKYQKIQRYSETWKQTLRGCDPDVDSLPGLRRVTLNHNTDIGDDGAVHLVNAVRDDIFVKALDLQNCGVGNTGGKAALEMLQLNVSLAVMDLRANKNINSELLTQIMRRLYMNNHGASQKYHWIAVSCHQLPRQPLRPKLCIHPKLQPLLKNTSSLKLDLLATEPSKRRKVSVLTKGVPWRVSVRLDKRRECAENSPGVPRMVQHLEPEPPYHMQALPPTPPCLELTKAKRQLLWMSEQLNMETAKCRQLEEKNMILRHHLEDFLGHNRVLVEKQTVALIQQCFSDFQNFILKLRNAGFSDLVDADVQNPDTDHEGHLAFHIRKSYNSPAACDKCIQTDLQIVGKSAAMFKDWPVQPAEMHVEDSASVGDCLDLADSETNQRSSTQEENAANTKHDSRRKDMGRVHKKDLGDANYILYQTVLQKNKELDRVGLQFSKPDVNITSKSKSFKGDMLVAPADTVLCRGGFSISSGS</sequence>
<accession>A0A2J7R068</accession>
<feature type="compositionally biased region" description="Basic and acidic residues" evidence="1">
    <location>
        <begin position="589"/>
        <end position="601"/>
    </location>
</feature>
<evidence type="ECO:0000313" key="2">
    <source>
        <dbReference type="EMBL" id="PNF34214.1"/>
    </source>
</evidence>
<dbReference type="PANTHER" id="PTHR24110:SF3">
    <property type="entry name" value="CENTROSOMAL PROTEIN OF 78 KDA"/>
    <property type="match status" value="1"/>
</dbReference>
<dbReference type="AlphaFoldDB" id="A0A2J7R068"/>
<keyword evidence="3" id="KW-1185">Reference proteome</keyword>
<name>A0A2J7R068_9NEOP</name>
<reference evidence="2 3" key="1">
    <citation type="submission" date="2017-12" db="EMBL/GenBank/DDBJ databases">
        <title>Hemimetabolous genomes reveal molecular basis of termite eusociality.</title>
        <authorList>
            <person name="Harrison M.C."/>
            <person name="Jongepier E."/>
            <person name="Robertson H.M."/>
            <person name="Arning N."/>
            <person name="Bitard-Feildel T."/>
            <person name="Chao H."/>
            <person name="Childers C.P."/>
            <person name="Dinh H."/>
            <person name="Doddapaneni H."/>
            <person name="Dugan S."/>
            <person name="Gowin J."/>
            <person name="Greiner C."/>
            <person name="Han Y."/>
            <person name="Hu H."/>
            <person name="Hughes D.S.T."/>
            <person name="Huylmans A.-K."/>
            <person name="Kemena C."/>
            <person name="Kremer L.P.M."/>
            <person name="Lee S.L."/>
            <person name="Lopez-Ezquerra A."/>
            <person name="Mallet L."/>
            <person name="Monroy-Kuhn J.M."/>
            <person name="Moser A."/>
            <person name="Murali S.C."/>
            <person name="Muzny D.M."/>
            <person name="Otani S."/>
            <person name="Piulachs M.-D."/>
            <person name="Poelchau M."/>
            <person name="Qu J."/>
            <person name="Schaub F."/>
            <person name="Wada-Katsumata A."/>
            <person name="Worley K.C."/>
            <person name="Xie Q."/>
            <person name="Ylla G."/>
            <person name="Poulsen M."/>
            <person name="Gibbs R.A."/>
            <person name="Schal C."/>
            <person name="Richards S."/>
            <person name="Belles X."/>
            <person name="Korb J."/>
            <person name="Bornberg-Bauer E."/>
        </authorList>
    </citation>
    <scope>NUCLEOTIDE SEQUENCE [LARGE SCALE GENOMIC DNA]</scope>
    <source>
        <tissue evidence="2">Whole body</tissue>
    </source>
</reference>
<dbReference type="GO" id="GO:0044782">
    <property type="term" value="P:cilium organization"/>
    <property type="evidence" value="ECO:0007669"/>
    <property type="project" value="TreeGrafter"/>
</dbReference>
<dbReference type="Gene3D" id="3.80.10.10">
    <property type="entry name" value="Ribonuclease Inhibitor"/>
    <property type="match status" value="2"/>
</dbReference>
<feature type="region of interest" description="Disordered" evidence="1">
    <location>
        <begin position="572"/>
        <end position="601"/>
    </location>
</feature>
<dbReference type="GO" id="GO:0005813">
    <property type="term" value="C:centrosome"/>
    <property type="evidence" value="ECO:0007669"/>
    <property type="project" value="TreeGrafter"/>
</dbReference>
<dbReference type="InterPro" id="IPR026212">
    <property type="entry name" value="Cep78"/>
</dbReference>
<feature type="compositionally biased region" description="Polar residues" evidence="1">
    <location>
        <begin position="573"/>
        <end position="588"/>
    </location>
</feature>
<dbReference type="PANTHER" id="PTHR24110">
    <property type="entry name" value="CENTROSOMAL PROTEIN OF 78 KDA"/>
    <property type="match status" value="1"/>
</dbReference>
<gene>
    <name evidence="2" type="ORF">B7P43_G17515</name>
</gene>
<dbReference type="InParanoid" id="A0A2J7R068"/>
<evidence type="ECO:0008006" key="4">
    <source>
        <dbReference type="Google" id="ProtNLM"/>
    </source>
</evidence>
<dbReference type="Proteomes" id="UP000235965">
    <property type="component" value="Unassembled WGS sequence"/>
</dbReference>
<dbReference type="PRINTS" id="PR02062">
    <property type="entry name" value="CENTROSOME78"/>
</dbReference>
<dbReference type="InterPro" id="IPR032675">
    <property type="entry name" value="LRR_dom_sf"/>
</dbReference>
<dbReference type="STRING" id="105785.A0A2J7R068"/>
<evidence type="ECO:0000313" key="3">
    <source>
        <dbReference type="Proteomes" id="UP000235965"/>
    </source>
</evidence>
<dbReference type="EMBL" id="NEVH01008287">
    <property type="protein sequence ID" value="PNF34214.1"/>
    <property type="molecule type" value="Genomic_DNA"/>
</dbReference>
<evidence type="ECO:0000256" key="1">
    <source>
        <dbReference type="SAM" id="MobiDB-lite"/>
    </source>
</evidence>
<protein>
    <recommendedName>
        <fullName evidence="4">Centrosomal protein of 78 kDa</fullName>
    </recommendedName>
</protein>
<dbReference type="EMBL" id="NEVH01008287">
    <property type="protein sequence ID" value="PNF34213.1"/>
    <property type="molecule type" value="Genomic_DNA"/>
</dbReference>
<dbReference type="SUPFAM" id="SSF52047">
    <property type="entry name" value="RNI-like"/>
    <property type="match status" value="1"/>
</dbReference>
<organism evidence="2 3">
    <name type="scientific">Cryptotermes secundus</name>
    <dbReference type="NCBI Taxonomy" id="105785"/>
    <lineage>
        <taxon>Eukaryota</taxon>
        <taxon>Metazoa</taxon>
        <taxon>Ecdysozoa</taxon>
        <taxon>Arthropoda</taxon>
        <taxon>Hexapoda</taxon>
        <taxon>Insecta</taxon>
        <taxon>Pterygota</taxon>
        <taxon>Neoptera</taxon>
        <taxon>Polyneoptera</taxon>
        <taxon>Dictyoptera</taxon>
        <taxon>Blattodea</taxon>
        <taxon>Blattoidea</taxon>
        <taxon>Termitoidae</taxon>
        <taxon>Kalotermitidae</taxon>
        <taxon>Cryptotermitinae</taxon>
        <taxon>Cryptotermes</taxon>
    </lineage>
</organism>
<dbReference type="SMART" id="SM00368">
    <property type="entry name" value="LRR_RI"/>
    <property type="match status" value="3"/>
</dbReference>
<dbReference type="GO" id="GO:0036064">
    <property type="term" value="C:ciliary basal body"/>
    <property type="evidence" value="ECO:0007669"/>
    <property type="project" value="TreeGrafter"/>
</dbReference>
<proteinExistence type="predicted"/>
<comment type="caution">
    <text evidence="2">The sequence shown here is derived from an EMBL/GenBank/DDBJ whole genome shotgun (WGS) entry which is preliminary data.</text>
</comment>
<dbReference type="OrthoDB" id="78308at2759"/>